<dbReference type="STRING" id="520762.AN619_16540"/>
<feature type="transmembrane region" description="Helical" evidence="5">
    <location>
        <begin position="98"/>
        <end position="117"/>
    </location>
</feature>
<evidence type="ECO:0000256" key="4">
    <source>
        <dbReference type="ARBA" id="ARBA00023136"/>
    </source>
</evidence>
<accession>A0A140L533</accession>
<keyword evidence="4 5" id="KW-0472">Membrane</keyword>
<comment type="caution">
    <text evidence="7">The sequence shown here is derived from an EMBL/GenBank/DDBJ whole genome shotgun (WGS) entry which is preliminary data.</text>
</comment>
<feature type="domain" description="Yip1" evidence="6">
    <location>
        <begin position="29"/>
        <end position="235"/>
    </location>
</feature>
<feature type="transmembrane region" description="Helical" evidence="5">
    <location>
        <begin position="183"/>
        <end position="208"/>
    </location>
</feature>
<evidence type="ECO:0000256" key="2">
    <source>
        <dbReference type="ARBA" id="ARBA00022692"/>
    </source>
</evidence>
<comment type="subcellular location">
    <subcellularLocation>
        <location evidence="1">Membrane</location>
        <topology evidence="1">Multi-pass membrane protein</topology>
    </subcellularLocation>
</comment>
<protein>
    <recommendedName>
        <fullName evidence="6">Yip1 domain-containing protein</fullName>
    </recommendedName>
</protein>
<dbReference type="InterPro" id="IPR006977">
    <property type="entry name" value="Yip1_dom"/>
</dbReference>
<feature type="transmembrane region" description="Helical" evidence="5">
    <location>
        <begin position="138"/>
        <end position="163"/>
    </location>
</feature>
<dbReference type="AlphaFoldDB" id="A0A140L533"/>
<feature type="transmembrane region" description="Helical" evidence="5">
    <location>
        <begin position="220"/>
        <end position="239"/>
    </location>
</feature>
<evidence type="ECO:0000313" key="7">
    <source>
        <dbReference type="EMBL" id="KXG75658.1"/>
    </source>
</evidence>
<keyword evidence="8" id="KW-1185">Reference proteome</keyword>
<reference evidence="7 8" key="1">
    <citation type="submission" date="2015-12" db="EMBL/GenBank/DDBJ databases">
        <title>Draft genome sequence of the thermoanaerobe Thermotalea metallivorans, an isolate from the runoff channel of the Great Artesian Basin, Australia.</title>
        <authorList>
            <person name="Patel B.K."/>
        </authorList>
    </citation>
    <scope>NUCLEOTIDE SEQUENCE [LARGE SCALE GENOMIC DNA]</scope>
    <source>
        <strain evidence="7 8">B2-1</strain>
    </source>
</reference>
<keyword evidence="2 5" id="KW-0812">Transmembrane</keyword>
<gene>
    <name evidence="7" type="ORF">AN619_16540</name>
</gene>
<organism evidence="7 8">
    <name type="scientific">Thermotalea metallivorans</name>
    <dbReference type="NCBI Taxonomy" id="520762"/>
    <lineage>
        <taxon>Bacteria</taxon>
        <taxon>Bacillati</taxon>
        <taxon>Bacillota</taxon>
        <taxon>Clostridia</taxon>
        <taxon>Peptostreptococcales</taxon>
        <taxon>Thermotaleaceae</taxon>
        <taxon>Thermotalea</taxon>
    </lineage>
</organism>
<evidence type="ECO:0000256" key="5">
    <source>
        <dbReference type="SAM" id="Phobius"/>
    </source>
</evidence>
<dbReference type="Pfam" id="PF04893">
    <property type="entry name" value="Yip1"/>
    <property type="match status" value="1"/>
</dbReference>
<evidence type="ECO:0000256" key="3">
    <source>
        <dbReference type="ARBA" id="ARBA00022989"/>
    </source>
</evidence>
<name>A0A140L533_9FIRM</name>
<feature type="transmembrane region" description="Helical" evidence="5">
    <location>
        <begin position="47"/>
        <end position="66"/>
    </location>
</feature>
<proteinExistence type="predicted"/>
<evidence type="ECO:0000256" key="1">
    <source>
        <dbReference type="ARBA" id="ARBA00004141"/>
    </source>
</evidence>
<dbReference type="GO" id="GO:0016020">
    <property type="term" value="C:membrane"/>
    <property type="evidence" value="ECO:0007669"/>
    <property type="project" value="UniProtKB-SubCell"/>
</dbReference>
<dbReference type="EMBL" id="LOEE01000032">
    <property type="protein sequence ID" value="KXG75658.1"/>
    <property type="molecule type" value="Genomic_DNA"/>
</dbReference>
<evidence type="ECO:0000313" key="8">
    <source>
        <dbReference type="Proteomes" id="UP000070456"/>
    </source>
</evidence>
<dbReference type="Proteomes" id="UP000070456">
    <property type="component" value="Unassembled WGS sequence"/>
</dbReference>
<evidence type="ECO:0000259" key="6">
    <source>
        <dbReference type="Pfam" id="PF04893"/>
    </source>
</evidence>
<sequence length="243" mass="27142">MSEAQNNLVMEVQGEAAVIELSWWERLKYLLIEPSKTMEYLAKRPKILFPMVVVILGFLLLILLRMDIFKEFLQEQVMKQYETRGIHMEQVPEEIMHISFWTGIVGASLAPFITMLLKSGIVHVLSVVSGSKGKFKAVLSVIGYAYIINLLGEGIRTIIAMVTKNFVVYTSPAVFLPDTQAGTPVHTLLSSLDVFVLWYLAAATIGLAYTHSMNRKKAGIIVFGSWLVGVMISVVLAFIKMKA</sequence>
<keyword evidence="3 5" id="KW-1133">Transmembrane helix</keyword>
<dbReference type="RefSeq" id="WP_198153267.1">
    <property type="nucleotide sequence ID" value="NZ_LOEE01000032.1"/>
</dbReference>